<dbReference type="Gene3D" id="3.30.70.3290">
    <property type="match status" value="1"/>
</dbReference>
<dbReference type="RefSeq" id="WP_091951501.1">
    <property type="nucleotide sequence ID" value="NZ_FOSV01000031.1"/>
</dbReference>
<evidence type="ECO:0000256" key="20">
    <source>
        <dbReference type="ARBA" id="ARBA00084020"/>
    </source>
</evidence>
<dbReference type="GO" id="GO:0004315">
    <property type="term" value="F:3-oxoacyl-[acyl-carrier-protein] synthase activity"/>
    <property type="evidence" value="ECO:0007669"/>
    <property type="project" value="InterPro"/>
</dbReference>
<dbReference type="InterPro" id="IPR014030">
    <property type="entry name" value="Ketoacyl_synth_N"/>
</dbReference>
<dbReference type="SUPFAM" id="SSF55048">
    <property type="entry name" value="Probable ACP-binding domain of malonyl-CoA ACP transacylase"/>
    <property type="match status" value="1"/>
</dbReference>
<evidence type="ECO:0000256" key="11">
    <source>
        <dbReference type="ARBA" id="ARBA00050973"/>
    </source>
</evidence>
<feature type="active site" description="Proton donor; for dehydratase activity" evidence="21">
    <location>
        <position position="1588"/>
    </location>
</feature>
<dbReference type="Gene3D" id="1.10.1200.10">
    <property type="entry name" value="ACP-like"/>
    <property type="match status" value="1"/>
</dbReference>
<dbReference type="STRING" id="414703.SAMN04488125_13116"/>
<keyword evidence="6" id="KW-0276">Fatty acid metabolism</keyword>
<dbReference type="PANTHER" id="PTHR43775:SF37">
    <property type="entry name" value="SI:DKEY-61P9.11"/>
    <property type="match status" value="1"/>
</dbReference>
<dbReference type="GO" id="GO:0016491">
    <property type="term" value="F:oxidoreductase activity"/>
    <property type="evidence" value="ECO:0007669"/>
    <property type="project" value="UniProtKB-KW"/>
</dbReference>
<dbReference type="SMART" id="SM00823">
    <property type="entry name" value="PKS_PP"/>
    <property type="match status" value="1"/>
</dbReference>
<dbReference type="GO" id="GO:0006633">
    <property type="term" value="P:fatty acid biosynthetic process"/>
    <property type="evidence" value="ECO:0007669"/>
    <property type="project" value="InterPro"/>
</dbReference>
<dbReference type="GO" id="GO:0004312">
    <property type="term" value="F:fatty acid synthase activity"/>
    <property type="evidence" value="ECO:0007669"/>
    <property type="project" value="TreeGrafter"/>
</dbReference>
<dbReference type="SUPFAM" id="SSF53474">
    <property type="entry name" value="alpha/beta-Hydrolases"/>
    <property type="match status" value="1"/>
</dbReference>
<evidence type="ECO:0000256" key="2">
    <source>
        <dbReference type="ARBA" id="ARBA00001957"/>
    </source>
</evidence>
<dbReference type="InterPro" id="IPR020806">
    <property type="entry name" value="PKS_PP-bd"/>
</dbReference>
<evidence type="ECO:0000259" key="23">
    <source>
        <dbReference type="PROSITE" id="PS52004"/>
    </source>
</evidence>
<dbReference type="Pfam" id="PF02801">
    <property type="entry name" value="Ketoacyl-synt_C"/>
    <property type="match status" value="1"/>
</dbReference>
<evidence type="ECO:0000256" key="16">
    <source>
        <dbReference type="ARBA" id="ARBA00066974"/>
    </source>
</evidence>
<dbReference type="SMART" id="SM00826">
    <property type="entry name" value="PKS_DH"/>
    <property type="match status" value="1"/>
</dbReference>
<feature type="domain" description="Ketosynthase family 3 (KS3)" evidence="23">
    <location>
        <begin position="7"/>
        <end position="435"/>
    </location>
</feature>
<dbReference type="Pfam" id="PF21394">
    <property type="entry name" value="Beta-ketacyl_N"/>
    <property type="match status" value="1"/>
</dbReference>
<keyword evidence="8" id="KW-0560">Oxidoreductase</keyword>
<dbReference type="InterPro" id="IPR057326">
    <property type="entry name" value="KR_dom"/>
</dbReference>
<dbReference type="PROSITE" id="PS00606">
    <property type="entry name" value="KS3_1"/>
    <property type="match status" value="1"/>
</dbReference>
<dbReference type="InterPro" id="IPR020841">
    <property type="entry name" value="PKS_Beta-ketoAc_synthase_dom"/>
</dbReference>
<name>A0A1I4LQJ0_9HYPH</name>
<keyword evidence="4" id="KW-0597">Phosphoprotein</keyword>
<dbReference type="PROSITE" id="PS52004">
    <property type="entry name" value="KS3_2"/>
    <property type="match status" value="1"/>
</dbReference>
<comment type="function">
    <text evidence="15">Part of the PpsABCDE complex involved in the biosynthesis of the lipid core common to phthiocerols and phenolphthiocerols by successive additions of malonyl-CoA or methylmalonyl-CoA extender units. PpsA can accept as substrate the activated forms of either icosanoyl (C20), docosanoyl (C22) or lignoceroyl (C24) groups from FadD26, or a (4-hydroxyphenyl)-C17 or (4-hydroxyphenyl)-C19 fatty acyl from FadD29. PpsA initiates the biosynthesis and extends its substrate using a malonyl-CoA extender unit. The PpsB and PpsC proteins add the second and third malonyl-CoA extender units. PpsD adds an (R)-methylmalonyl unit and PpsE adds a second (R)-methylmalonyl unit. The incorporation of the methylmalonyl units results in formation of two branched methyl groups in the elongated product.</text>
</comment>
<evidence type="ECO:0000256" key="12">
    <source>
        <dbReference type="ARBA" id="ARBA00051971"/>
    </source>
</evidence>
<dbReference type="SUPFAM" id="SSF51735">
    <property type="entry name" value="NAD(P)-binding Rossmann-fold domains"/>
    <property type="match status" value="2"/>
</dbReference>
<dbReference type="Gene3D" id="3.40.50.720">
    <property type="entry name" value="NAD(P)-binding Rossmann-like Domain"/>
    <property type="match status" value="1"/>
</dbReference>
<dbReference type="SUPFAM" id="SSF52151">
    <property type="entry name" value="FabD/lysophospholipase-like"/>
    <property type="match status" value="1"/>
</dbReference>
<dbReference type="InterPro" id="IPR049900">
    <property type="entry name" value="PKS_mFAS_DH"/>
</dbReference>
<evidence type="ECO:0000256" key="18">
    <source>
        <dbReference type="ARBA" id="ARBA00075053"/>
    </source>
</evidence>
<dbReference type="InterPro" id="IPR050091">
    <property type="entry name" value="PKS_NRPS_Biosynth_Enz"/>
</dbReference>
<evidence type="ECO:0000256" key="8">
    <source>
        <dbReference type="ARBA" id="ARBA00023002"/>
    </source>
</evidence>
<dbReference type="Gene3D" id="3.40.50.1820">
    <property type="entry name" value="alpha/beta hydrolase"/>
    <property type="match status" value="1"/>
</dbReference>
<dbReference type="Pfam" id="PF14765">
    <property type="entry name" value="PS-DH"/>
    <property type="match status" value="1"/>
</dbReference>
<dbReference type="Gene3D" id="3.40.366.10">
    <property type="entry name" value="Malonyl-Coenzyme A Acyl Carrier Protein, domain 2"/>
    <property type="match status" value="1"/>
</dbReference>
<protein>
    <recommendedName>
        <fullName evidence="17">Phenolphthiocerol/phthiocerol polyketide synthase subunit E</fullName>
        <ecNumber evidence="16">2.3.1.292</ecNumber>
    </recommendedName>
    <alternativeName>
        <fullName evidence="19">(Phenol)carboxyphthiodiolenone synthase subunit E</fullName>
    </alternativeName>
    <alternativeName>
        <fullName evidence="20">Beta-ketoacyl-acyl-carrier-protein synthase I</fullName>
    </alternativeName>
    <alternativeName>
        <fullName evidence="18">Phthiocerol synthesis polyketide synthase type I PpsE</fullName>
    </alternativeName>
</protein>
<dbReference type="InterPro" id="IPR049552">
    <property type="entry name" value="PKS_DH_N"/>
</dbReference>
<evidence type="ECO:0000256" key="9">
    <source>
        <dbReference type="ARBA" id="ARBA00023098"/>
    </source>
</evidence>
<dbReference type="EMBL" id="FOSV01000031">
    <property type="protein sequence ID" value="SFL93294.1"/>
    <property type="molecule type" value="Genomic_DNA"/>
</dbReference>
<comment type="cofactor">
    <cofactor evidence="2">
        <name>pantetheine 4'-phosphate</name>
        <dbReference type="ChEBI" id="CHEBI:47942"/>
    </cofactor>
</comment>
<dbReference type="Gene3D" id="3.30.70.250">
    <property type="entry name" value="Malonyl-CoA ACP transacylase, ACP-binding"/>
    <property type="match status" value="1"/>
</dbReference>
<dbReference type="EC" id="2.3.1.292" evidence="16"/>
<evidence type="ECO:0000256" key="4">
    <source>
        <dbReference type="ARBA" id="ARBA00022553"/>
    </source>
</evidence>
<dbReference type="Pfam" id="PF00109">
    <property type="entry name" value="ketoacyl-synt"/>
    <property type="match status" value="1"/>
</dbReference>
<dbReference type="InterPro" id="IPR018201">
    <property type="entry name" value="Ketoacyl_synth_AS"/>
</dbReference>
<dbReference type="InterPro" id="IPR032821">
    <property type="entry name" value="PKS_assoc"/>
</dbReference>
<feature type="region of interest" description="C-terminal hotdog fold" evidence="21">
    <location>
        <begin position="1524"/>
        <end position="1673"/>
    </location>
</feature>
<dbReference type="CDD" id="cd00833">
    <property type="entry name" value="PKS"/>
    <property type="match status" value="1"/>
</dbReference>
<dbReference type="InterPro" id="IPR001227">
    <property type="entry name" value="Ac_transferase_dom_sf"/>
</dbReference>
<dbReference type="PROSITE" id="PS50075">
    <property type="entry name" value="CARRIER"/>
    <property type="match status" value="1"/>
</dbReference>
<evidence type="ECO:0000256" key="19">
    <source>
        <dbReference type="ARBA" id="ARBA00078169"/>
    </source>
</evidence>
<dbReference type="FunFam" id="1.10.1200.10:FF:000005">
    <property type="entry name" value="Nonribosomal peptide synthetase 1"/>
    <property type="match status" value="1"/>
</dbReference>
<keyword evidence="10" id="KW-0511">Multifunctional enzyme</keyword>
<evidence type="ECO:0000256" key="10">
    <source>
        <dbReference type="ARBA" id="ARBA00023268"/>
    </source>
</evidence>
<dbReference type="InterPro" id="IPR016035">
    <property type="entry name" value="Acyl_Trfase/lysoPLipase"/>
</dbReference>
<comment type="catalytic activity">
    <reaction evidence="11">
        <text>17-(4-hydroxyphenyl)heptadecanoyl-[(phenol)carboxyphthiodiolenone synthase] + 2 (S)-methylmalonyl-CoA + 3 malonyl-CoA + 5 NADPH + 10 H(+) = C35-(phenol)carboxyphthiodiolenone-[(phenol)carboxyphthiodiolenone synthase] + 5 CO2 + 5 NADP(+) + 5 CoA + 2 H2O</text>
        <dbReference type="Rhea" id="RHEA:57756"/>
        <dbReference type="Rhea" id="RHEA-COMP:14272"/>
        <dbReference type="Rhea" id="RHEA-COMP:14989"/>
        <dbReference type="ChEBI" id="CHEBI:15377"/>
        <dbReference type="ChEBI" id="CHEBI:15378"/>
        <dbReference type="ChEBI" id="CHEBI:16526"/>
        <dbReference type="ChEBI" id="CHEBI:57287"/>
        <dbReference type="ChEBI" id="CHEBI:57327"/>
        <dbReference type="ChEBI" id="CHEBI:57384"/>
        <dbReference type="ChEBI" id="CHEBI:57783"/>
        <dbReference type="ChEBI" id="CHEBI:58349"/>
        <dbReference type="ChEBI" id="CHEBI:133300"/>
        <dbReference type="ChEBI" id="CHEBI:142259"/>
        <dbReference type="EC" id="2.3.1.292"/>
    </reaction>
</comment>
<reference evidence="26" key="1">
    <citation type="submission" date="2016-10" db="EMBL/GenBank/DDBJ databases">
        <authorList>
            <person name="Varghese N."/>
            <person name="Submissions S."/>
        </authorList>
    </citation>
    <scope>NUCLEOTIDE SEQUENCE [LARGE SCALE GENOMIC DNA]</scope>
    <source>
        <strain evidence="26">CGMCC 1.6474</strain>
    </source>
</reference>
<evidence type="ECO:0000259" key="24">
    <source>
        <dbReference type="PROSITE" id="PS52019"/>
    </source>
</evidence>
<dbReference type="InterPro" id="IPR020802">
    <property type="entry name" value="TesA-like"/>
</dbReference>
<dbReference type="Gene3D" id="3.10.129.110">
    <property type="entry name" value="Polyketide synthase dehydratase"/>
    <property type="match status" value="1"/>
</dbReference>
<dbReference type="InterPro" id="IPR036291">
    <property type="entry name" value="NAD(P)-bd_dom_sf"/>
</dbReference>
<dbReference type="Pfam" id="PF16197">
    <property type="entry name" value="KAsynt_C_assoc"/>
    <property type="match status" value="1"/>
</dbReference>
<keyword evidence="9" id="KW-0443">Lipid metabolism</keyword>
<evidence type="ECO:0000256" key="1">
    <source>
        <dbReference type="ARBA" id="ARBA00001937"/>
    </source>
</evidence>
<dbReference type="GO" id="GO:0034081">
    <property type="term" value="C:polyketide synthase complex"/>
    <property type="evidence" value="ECO:0007669"/>
    <property type="project" value="UniProtKB-ARBA"/>
</dbReference>
<sequence length="2144" mass="229603">MADGILDTDIAIVGMALRTPGARNLGEFWHNLREGIAAFRTLSPEDLDAAGESPARYRLPNYVPCTADLPDMEMFDAGFFGLSPKDAAIMDPQHRHFLECAWEAMEHAGLPPERMPGPVGVFAGCGMGSYFYDNVCSHRDLVDQVGLFLLRHTGNDKDFLSTRASFLFDLKGPSVNVQTACSTSLVAVHAACQSLIGRECDAALAGGVTIELPHRRGYLHQEGEILAPDGRCRAFDHRAAGTVFGSGVGVVVLRRLADALADGDPIQAVIKATAVNNDGGGKAGYLAPSVEGQARAIVEAQGLAGIAAETIQYVECHGTGTFLGDPIEIAALTQAFRQSTARKGFCRVGSVKTNIGHLDTAAGVVGLIKTALALHHGEIPASLGYEAPNPAIDFAGSPFRVADRLTPWPESRTPRRAAVNALGVGGTNAHAILEAAPRPRPRRPETRRPHLLLLSGKSRAALDANGAALASAIARDPTLPLSDMAHTLRIGRRAFEHRRVLVAKDCAEAGALLTGADPARIHTHAALAETSGAVFLFPGGGAQHPGMARALYGADTAFRADVDEGLSYLPEATRGELRSVWLDADRQDRQCHERLLRPSLQLPAILIVEVAMARLWMRRGVRPTALIGHSMGENAAACVAGCMALRDAVRLVHLRGELFDSVSGGGMLSVALEAEALAARLPPDLDLASVNAPGLCVVSGPAAAIEAFRGALADEGVDATPIAIAIAAHSRMLEPILARFEAFLRSLPLRAPTIPIVSNLTGDWLTAREACDPLYWVRHLRGTVRFAEGLARLSADRTRVYIEVGPSRALASLAKAQGTISPDRVVNSLPHPDSAEDDHHHVLSALGRAWATGLSVDLDALFEPGARRIELPAYAFQHQRYFLDPVAPAALAPDDQIPAKRPDLSTWGYRPVWRQALAPLRADAEQDPEPRTWLVFLDDLGIGTGLVARLRAGGHTVTVVRAGDDFRRTGPEAFTLCPEQGRPGYDALVGALREDGQLPERILHLWLLTTADDARPGSSPFHRNQERGFHGLLGLAQALGDAAPEALHLTIVTNGMQAIGGRRLGDPSKATVLGPVGVIPKEMPGVTIRAIDLDLAPASSSRPGRLHWALARSAAEPEDALGLLWDDLTAEPTNEIVAYQAGRRFVLGHAPLPLAAAGSHENFREGGTYLMTGGTGDLALALGEALAQRFRARLALVSRSPLPDRALWPAYLRTHGATDRTAAAIAAILRMEAHGAEISLHVADVSNPEEIGLAVAQARSRHGTIHGVIHAAGLVRDGLIALKSPEEAETVLAPKIQGARNLAALFRDAPLDLFVLFSSTSTETAPAGQIDYVAANAYLNAFAEAEAGRDDRRTVAIHWGIWNGVGLAARAVAVPGPTREAAPAVPLFERWTDEGAGGRRLEGRWSARTHWMLDEHRLRSGEAIWPGTGMVEAAVEAVRAHGIEGAFALEELTFLRPLQIADGTVRRVQARLEPARDGYRLDLRSFVEVEGRSGWVRHAQGLVRPLDGPTSAPPDLAAVERACERVSAASAGAALRSVQEAHLAFGRRWRVLRRIALGEGEALADLSLDPAFRGDAETGLLLHPALLDIATGYAMALVPGYDPDEALWVPVAYGVLRIHRPLPDTVRSWVRLNRADVPPDCAAFDVTILDAAGAVLVEIERFTVKRLTDTAIIAGGGLRAAEIEVEPVRSAPPAEGAAARLAAQVRQGILPEEGVEAFFRAIASGRPQVIVSSMDLAALQRLASAPLPVPRTNAIAHADSGAAYEGPRNAVERTLAQMWGELLGVERIGIHDSFFEAGGHSLIAVRLFRMIRKTYAVDLPISALFEAPTIAQCAALVAQAGGVSDGEDRAVPGPRPSAGPKSLHLVPMPAGRGAGGMPLFLCAGMFGNVLNLRHLSGLIGTERPVYGLQARGLYGEHAPHETFEEMAQDYCREIRTVQPRGPYFLGGFSGGGLAAYAMARLLRQEGESVALLVLLDTPLPRRERLSAGDLVAMKLQDLRAQRGAFLANWLVRRAKWEAARLRTCHARHAEVPAERFHDDAIEAAFRRALGRLEMTLYPDPVALFRPRLQVAHRLSGGRRIDANRSLLFEDNGWGTYAQRLSVVEVAGDHDSMVLEPNVRVLARRLMQALREAEPAAQSHLQAAE</sequence>
<comment type="catalytic activity">
    <reaction evidence="13">
        <text>docosanoyl-[(phenol)carboxyphthiodiolenone synthase] + 2 (S)-methylmalonyl-CoA + 3 malonyl-CoA + 5 NADPH + 10 H(+) = C34-carboxyphthiodiolenone-[(phenol)carboxyphthiodiolenone synthase] + 5 CO2 + 5 NADP(+) + 5 CoA + 2 H2O</text>
        <dbReference type="Rhea" id="RHEA:57752"/>
        <dbReference type="Rhea" id="RHEA-COMP:14987"/>
        <dbReference type="Rhea" id="RHEA-COMP:14988"/>
        <dbReference type="ChEBI" id="CHEBI:15377"/>
        <dbReference type="ChEBI" id="CHEBI:15378"/>
        <dbReference type="ChEBI" id="CHEBI:16526"/>
        <dbReference type="ChEBI" id="CHEBI:57287"/>
        <dbReference type="ChEBI" id="CHEBI:57327"/>
        <dbReference type="ChEBI" id="CHEBI:57384"/>
        <dbReference type="ChEBI" id="CHEBI:57783"/>
        <dbReference type="ChEBI" id="CHEBI:58349"/>
        <dbReference type="ChEBI" id="CHEBI:142237"/>
        <dbReference type="ChEBI" id="CHEBI:142238"/>
        <dbReference type="EC" id="2.3.1.292"/>
    </reaction>
</comment>
<dbReference type="GO" id="GO:0031177">
    <property type="term" value="F:phosphopantetheine binding"/>
    <property type="evidence" value="ECO:0007669"/>
    <property type="project" value="InterPro"/>
</dbReference>
<dbReference type="InterPro" id="IPR036736">
    <property type="entry name" value="ACP-like_sf"/>
</dbReference>
<feature type="domain" description="PKS/mFAS DH" evidence="24">
    <location>
        <begin position="1385"/>
        <end position="1673"/>
    </location>
</feature>
<dbReference type="SMART" id="SM00825">
    <property type="entry name" value="PKS_KS"/>
    <property type="match status" value="1"/>
</dbReference>
<dbReference type="SMART" id="SM00822">
    <property type="entry name" value="PKS_KR"/>
    <property type="match status" value="1"/>
</dbReference>
<evidence type="ECO:0000256" key="13">
    <source>
        <dbReference type="ARBA" id="ARBA00052119"/>
    </source>
</evidence>
<feature type="domain" description="Carrier" evidence="22">
    <location>
        <begin position="1766"/>
        <end position="1841"/>
    </location>
</feature>
<proteinExistence type="predicted"/>
<gene>
    <name evidence="25" type="ORF">SAMN04488125_13116</name>
</gene>
<dbReference type="Pfam" id="PF00698">
    <property type="entry name" value="Acyl_transf_1"/>
    <property type="match status" value="1"/>
</dbReference>
<evidence type="ECO:0000256" key="3">
    <source>
        <dbReference type="ARBA" id="ARBA00022450"/>
    </source>
</evidence>
<dbReference type="GO" id="GO:0071770">
    <property type="term" value="P:DIM/DIP cell wall layer assembly"/>
    <property type="evidence" value="ECO:0007669"/>
    <property type="project" value="TreeGrafter"/>
</dbReference>
<dbReference type="InterPro" id="IPR049490">
    <property type="entry name" value="C883_1060-like_KR_N"/>
</dbReference>
<comment type="cofactor">
    <cofactor evidence="1">
        <name>NADP(+)</name>
        <dbReference type="ChEBI" id="CHEBI:58349"/>
    </cofactor>
</comment>
<dbReference type="Pfam" id="PF08659">
    <property type="entry name" value="KR"/>
    <property type="match status" value="1"/>
</dbReference>
<feature type="region of interest" description="N-terminal hotdog fold" evidence="21">
    <location>
        <begin position="1385"/>
        <end position="1510"/>
    </location>
</feature>
<feature type="active site" description="Proton acceptor; for dehydratase activity" evidence="21">
    <location>
        <position position="1416"/>
    </location>
</feature>
<dbReference type="Pfam" id="PF00975">
    <property type="entry name" value="Thioesterase"/>
    <property type="match status" value="1"/>
</dbReference>
<comment type="catalytic activity">
    <reaction evidence="14">
        <text>icosanoyl-[(phenol)carboxyphthiodiolenone synthase] + 2 (S)-methylmalonyl-CoA + 3 malonyl-CoA + 5 NADPH + 10 H(+) = C32-carboxyphthiodiolenone-[(phenol)carboxyphthiodiolenone synthase] + 5 CO2 + 5 NADP(+) + 5 CoA + 2 H2O</text>
        <dbReference type="Rhea" id="RHEA:57748"/>
        <dbReference type="Rhea" id="RHEA-COMP:14985"/>
        <dbReference type="Rhea" id="RHEA-COMP:14986"/>
        <dbReference type="ChEBI" id="CHEBI:15377"/>
        <dbReference type="ChEBI" id="CHEBI:15378"/>
        <dbReference type="ChEBI" id="CHEBI:16526"/>
        <dbReference type="ChEBI" id="CHEBI:57287"/>
        <dbReference type="ChEBI" id="CHEBI:57327"/>
        <dbReference type="ChEBI" id="CHEBI:57384"/>
        <dbReference type="ChEBI" id="CHEBI:57783"/>
        <dbReference type="ChEBI" id="CHEBI:58349"/>
        <dbReference type="ChEBI" id="CHEBI:87848"/>
        <dbReference type="ChEBI" id="CHEBI:142236"/>
        <dbReference type="EC" id="2.3.1.292"/>
    </reaction>
</comment>
<dbReference type="SUPFAM" id="SSF53901">
    <property type="entry name" value="Thiolase-like"/>
    <property type="match status" value="1"/>
</dbReference>
<keyword evidence="3" id="KW-0596">Phosphopantetheine</keyword>
<dbReference type="InterPro" id="IPR001031">
    <property type="entry name" value="Thioesterase"/>
</dbReference>
<dbReference type="GO" id="GO:0005886">
    <property type="term" value="C:plasma membrane"/>
    <property type="evidence" value="ECO:0007669"/>
    <property type="project" value="TreeGrafter"/>
</dbReference>
<dbReference type="InterPro" id="IPR013968">
    <property type="entry name" value="PKS_KR"/>
</dbReference>
<dbReference type="SUPFAM" id="SSF47336">
    <property type="entry name" value="ACP-like"/>
    <property type="match status" value="1"/>
</dbReference>
<evidence type="ECO:0000259" key="22">
    <source>
        <dbReference type="PROSITE" id="PS50075"/>
    </source>
</evidence>
<keyword evidence="26" id="KW-1185">Reference proteome</keyword>
<evidence type="ECO:0000256" key="15">
    <source>
        <dbReference type="ARBA" id="ARBA00058455"/>
    </source>
</evidence>
<evidence type="ECO:0000256" key="5">
    <source>
        <dbReference type="ARBA" id="ARBA00022679"/>
    </source>
</evidence>
<dbReference type="InterPro" id="IPR020807">
    <property type="entry name" value="PKS_DH"/>
</dbReference>
<dbReference type="InterPro" id="IPR042104">
    <property type="entry name" value="PKS_dehydratase_sf"/>
</dbReference>
<organism evidence="25 26">
    <name type="scientific">Methylorubrum salsuginis</name>
    <dbReference type="NCBI Taxonomy" id="414703"/>
    <lineage>
        <taxon>Bacteria</taxon>
        <taxon>Pseudomonadati</taxon>
        <taxon>Pseudomonadota</taxon>
        <taxon>Alphaproteobacteria</taxon>
        <taxon>Hyphomicrobiales</taxon>
        <taxon>Methylobacteriaceae</taxon>
        <taxon>Methylorubrum</taxon>
    </lineage>
</organism>
<dbReference type="Pfam" id="PF21089">
    <property type="entry name" value="PKS_DH_N"/>
    <property type="match status" value="1"/>
</dbReference>
<evidence type="ECO:0000256" key="21">
    <source>
        <dbReference type="PROSITE-ProRule" id="PRU01363"/>
    </source>
</evidence>
<evidence type="ECO:0000256" key="7">
    <source>
        <dbReference type="ARBA" id="ARBA00022857"/>
    </source>
</evidence>
<dbReference type="InterPro" id="IPR049551">
    <property type="entry name" value="PKS_DH_C"/>
</dbReference>
<dbReference type="InterPro" id="IPR009081">
    <property type="entry name" value="PP-bd_ACP"/>
</dbReference>
<accession>A0A1I4LQJ0</accession>
<dbReference type="Pfam" id="PF00550">
    <property type="entry name" value="PP-binding"/>
    <property type="match status" value="1"/>
</dbReference>
<dbReference type="InterPro" id="IPR029058">
    <property type="entry name" value="AB_hydrolase_fold"/>
</dbReference>
<dbReference type="InterPro" id="IPR016036">
    <property type="entry name" value="Malonyl_transacylase_ACP-bd"/>
</dbReference>
<evidence type="ECO:0000256" key="17">
    <source>
        <dbReference type="ARBA" id="ARBA00073623"/>
    </source>
</evidence>
<dbReference type="SMART" id="SM00824">
    <property type="entry name" value="PKS_TE"/>
    <property type="match status" value="1"/>
</dbReference>
<evidence type="ECO:0000313" key="25">
    <source>
        <dbReference type="EMBL" id="SFL93294.1"/>
    </source>
</evidence>
<evidence type="ECO:0000256" key="14">
    <source>
        <dbReference type="ARBA" id="ARBA00052745"/>
    </source>
</evidence>
<dbReference type="InterPro" id="IPR016039">
    <property type="entry name" value="Thiolase-like"/>
</dbReference>
<comment type="catalytic activity">
    <reaction evidence="12">
        <text>19-(4-hydroxyphenyl)nonadecanoyl-[(phenol)carboxyphthiodiolenone synthase] + 2 (S)-methylmalonyl-CoA + 3 malonyl-CoA + 5 NADPH + 10 H(+) = C37-(phenol)carboxyphthiodiolenone-[(phenol)carboxyphthiodiolenone synthase] + 5 CO2 + 5 NADP(+) + 5 CoA + 2 H2O</text>
        <dbReference type="Rhea" id="RHEA:57760"/>
        <dbReference type="Rhea" id="RHEA-COMP:14273"/>
        <dbReference type="Rhea" id="RHEA-COMP:14990"/>
        <dbReference type="ChEBI" id="CHEBI:15377"/>
        <dbReference type="ChEBI" id="CHEBI:15378"/>
        <dbReference type="ChEBI" id="CHEBI:16526"/>
        <dbReference type="ChEBI" id="CHEBI:57287"/>
        <dbReference type="ChEBI" id="CHEBI:57327"/>
        <dbReference type="ChEBI" id="CHEBI:57384"/>
        <dbReference type="ChEBI" id="CHEBI:57783"/>
        <dbReference type="ChEBI" id="CHEBI:58349"/>
        <dbReference type="ChEBI" id="CHEBI:133301"/>
        <dbReference type="ChEBI" id="CHEBI:142260"/>
        <dbReference type="EC" id="2.3.1.292"/>
    </reaction>
</comment>
<dbReference type="SMART" id="SM00827">
    <property type="entry name" value="PKS_AT"/>
    <property type="match status" value="1"/>
</dbReference>
<keyword evidence="5 25" id="KW-0808">Transferase</keyword>
<dbReference type="Gene3D" id="3.40.47.10">
    <property type="match status" value="1"/>
</dbReference>
<dbReference type="FunFam" id="3.40.47.10:FF:000042">
    <property type="entry name" value="Polyketide synthase Pks13"/>
    <property type="match status" value="1"/>
</dbReference>
<keyword evidence="7" id="KW-0521">NADP</keyword>
<dbReference type="OrthoDB" id="9778690at2"/>
<evidence type="ECO:0000256" key="6">
    <source>
        <dbReference type="ARBA" id="ARBA00022832"/>
    </source>
</evidence>
<dbReference type="Proteomes" id="UP000198804">
    <property type="component" value="Unassembled WGS sequence"/>
</dbReference>
<evidence type="ECO:0000313" key="26">
    <source>
        <dbReference type="Proteomes" id="UP000198804"/>
    </source>
</evidence>
<dbReference type="InterPro" id="IPR014031">
    <property type="entry name" value="Ketoacyl_synth_C"/>
</dbReference>
<dbReference type="PROSITE" id="PS52019">
    <property type="entry name" value="PKS_MFAS_DH"/>
    <property type="match status" value="1"/>
</dbReference>
<dbReference type="PANTHER" id="PTHR43775">
    <property type="entry name" value="FATTY ACID SYNTHASE"/>
    <property type="match status" value="1"/>
</dbReference>
<dbReference type="CDD" id="cd08953">
    <property type="entry name" value="KR_2_SDR_x"/>
    <property type="match status" value="1"/>
</dbReference>
<dbReference type="InterPro" id="IPR014043">
    <property type="entry name" value="Acyl_transferase_dom"/>
</dbReference>